<dbReference type="Proteomes" id="UP001479606">
    <property type="component" value="Unassembled WGS sequence"/>
</dbReference>
<dbReference type="Pfam" id="PF05990">
    <property type="entry name" value="DUF900"/>
    <property type="match status" value="1"/>
</dbReference>
<dbReference type="GO" id="GO:0016787">
    <property type="term" value="F:hydrolase activity"/>
    <property type="evidence" value="ECO:0007669"/>
    <property type="project" value="UniProtKB-KW"/>
</dbReference>
<keyword evidence="4" id="KW-1185">Reference proteome</keyword>
<gene>
    <name evidence="3" type="ORF">AAFH49_00230</name>
</gene>
<dbReference type="Gene3D" id="3.40.50.1820">
    <property type="entry name" value="alpha/beta hydrolase"/>
    <property type="match status" value="1"/>
</dbReference>
<dbReference type="InterPro" id="IPR010297">
    <property type="entry name" value="DUF900_hydrolase"/>
</dbReference>
<evidence type="ECO:0000256" key="2">
    <source>
        <dbReference type="SAM" id="MobiDB-lite"/>
    </source>
</evidence>
<dbReference type="InterPro" id="IPR003367">
    <property type="entry name" value="Thrombospondin_3-like_rpt"/>
</dbReference>
<dbReference type="Gene3D" id="4.10.1080.10">
    <property type="entry name" value="TSP type-3 repeat"/>
    <property type="match status" value="1"/>
</dbReference>
<organism evidence="3 4">
    <name type="scientific">Hymenobacter segetis</name>
    <dbReference type="NCBI Taxonomy" id="2025509"/>
    <lineage>
        <taxon>Bacteria</taxon>
        <taxon>Pseudomonadati</taxon>
        <taxon>Bacteroidota</taxon>
        <taxon>Cytophagia</taxon>
        <taxon>Cytophagales</taxon>
        <taxon>Hymenobacteraceae</taxon>
        <taxon>Hymenobacter</taxon>
    </lineage>
</organism>
<reference evidence="3 4" key="1">
    <citation type="journal article" date="2018" name="Arch. Microbiol.">
        <title>Hymenobacter segetis sp. nov., isolated from soil.</title>
        <authorList>
            <person name="Ten L.N."/>
            <person name="Lim S.J."/>
            <person name="Kim B.O."/>
            <person name="Kang I.K."/>
            <person name="Jung H.Y."/>
        </authorList>
    </citation>
    <scope>NUCLEOTIDE SEQUENCE [LARGE SCALE GENOMIC DNA]</scope>
    <source>
        <strain evidence="3 4">S7-3-11</strain>
    </source>
</reference>
<keyword evidence="3" id="KW-0378">Hydrolase</keyword>
<dbReference type="InterPro" id="IPR029058">
    <property type="entry name" value="AB_hydrolase_fold"/>
</dbReference>
<evidence type="ECO:0000256" key="1">
    <source>
        <dbReference type="ARBA" id="ARBA00022729"/>
    </source>
</evidence>
<name>A0ABU9LPD4_9BACT</name>
<dbReference type="EMBL" id="JBCEVZ010000001">
    <property type="protein sequence ID" value="MEL5992611.1"/>
    <property type="molecule type" value="Genomic_DNA"/>
</dbReference>
<dbReference type="PANTHER" id="PTHR36513">
    <property type="entry name" value="ABC TRANSMEMBRANE TYPE-1 DOMAIN-CONTAINING PROTEIN"/>
    <property type="match status" value="1"/>
</dbReference>
<protein>
    <submittedName>
        <fullName evidence="3">Alpha/beta hydrolase</fullName>
    </submittedName>
</protein>
<dbReference type="SUPFAM" id="SSF53474">
    <property type="entry name" value="alpha/beta-Hydrolases"/>
    <property type="match status" value="1"/>
</dbReference>
<accession>A0ABU9LPD4</accession>
<dbReference type="InterPro" id="IPR028974">
    <property type="entry name" value="TSP_type-3_rpt"/>
</dbReference>
<dbReference type="RefSeq" id="WP_342295075.1">
    <property type="nucleotide sequence ID" value="NZ_JBCEVZ010000001.1"/>
</dbReference>
<dbReference type="SUPFAM" id="SSF103647">
    <property type="entry name" value="TSP type-3 repeat"/>
    <property type="match status" value="1"/>
</dbReference>
<sequence length="469" mass="51855">MVFLLMVLLEACAPRMARKALERDPDGDGVALGQDKCPDTPAGVAVDANGCPLDTDGDGVADAQDRCPTAKGSPALSGCPDQDGDGVADVQDRCPTRPGPASNKGCPEIRVTMSPRPARDPIEQMVQAQEQKEKAKRMVTVFFCTNRNLLPVNPKARQAINFGKEKAITRYGTCQVSIPRDHKLGQVELPATFMGYEIGKPNPAKHLILESTKLLSQEDLLNLMNYKSDASANRDAFVFVHGFNNDFRTALFRTAQFTYDLGFKGAPLLFSWPSQGSGLAYRIDEKRNQASVAQFEAFMRTFLQKSSATNIYLIAHSMGNRIMLATLQDLMQKEPQLFRNRHVREIVLTAPDISVADFKTKIAPVINGKLNVTLYASSNDNALRLSQRINHNMRAGQAGPGMLLMRGVETIDATGVSTDFLGHSYFASEGTVMSDLHYLFVDSMRAGKRTWLMQPKGKSYWTFRRPLKR</sequence>
<dbReference type="PANTHER" id="PTHR36513:SF1">
    <property type="entry name" value="TRANSMEMBRANE PROTEIN"/>
    <property type="match status" value="1"/>
</dbReference>
<evidence type="ECO:0000313" key="4">
    <source>
        <dbReference type="Proteomes" id="UP001479606"/>
    </source>
</evidence>
<keyword evidence="1" id="KW-0732">Signal</keyword>
<dbReference type="Pfam" id="PF02412">
    <property type="entry name" value="TSP_3"/>
    <property type="match status" value="2"/>
</dbReference>
<comment type="caution">
    <text evidence="3">The sequence shown here is derived from an EMBL/GenBank/DDBJ whole genome shotgun (WGS) entry which is preliminary data.</text>
</comment>
<proteinExistence type="predicted"/>
<feature type="region of interest" description="Disordered" evidence="2">
    <location>
        <begin position="66"/>
        <end position="108"/>
    </location>
</feature>
<evidence type="ECO:0000313" key="3">
    <source>
        <dbReference type="EMBL" id="MEL5992611.1"/>
    </source>
</evidence>